<keyword evidence="4" id="KW-0469">Meiosis</keyword>
<evidence type="ECO:0000313" key="7">
    <source>
        <dbReference type="EMBL" id="KDN53050.1"/>
    </source>
</evidence>
<evidence type="ECO:0000259" key="6">
    <source>
        <dbReference type="Pfam" id="PF14634"/>
    </source>
</evidence>
<dbReference type="EMBL" id="JMSN01000004">
    <property type="protein sequence ID" value="KDN53050.1"/>
    <property type="molecule type" value="Genomic_DNA"/>
</dbReference>
<dbReference type="Proteomes" id="UP000027361">
    <property type="component" value="Unassembled WGS sequence"/>
</dbReference>
<comment type="caution">
    <text evidence="7">The sequence shown here is derived from an EMBL/GenBank/DDBJ whole genome shotgun (WGS) entry which is preliminary data.</text>
</comment>
<dbReference type="InterPro" id="IPR042123">
    <property type="entry name" value="Zip3/RNF212-like"/>
</dbReference>
<dbReference type="HOGENOM" id="CLU_700541_0_0_1"/>
<dbReference type="PANTHER" id="PTHR22663:SF17">
    <property type="entry name" value="RING FINGER PROTEIN NARYA-RELATED"/>
    <property type="match status" value="1"/>
</dbReference>
<dbReference type="Pfam" id="PF14634">
    <property type="entry name" value="zf-RING_5"/>
    <property type="match status" value="1"/>
</dbReference>
<feature type="compositionally biased region" description="Polar residues" evidence="5">
    <location>
        <begin position="208"/>
        <end position="217"/>
    </location>
</feature>
<proteinExistence type="predicted"/>
<protein>
    <recommendedName>
        <fullName evidence="6">RING-type domain-containing protein</fullName>
    </recommendedName>
</protein>
<dbReference type="PROSITE" id="PS00518">
    <property type="entry name" value="ZF_RING_1"/>
    <property type="match status" value="1"/>
</dbReference>
<dbReference type="InterPro" id="IPR017907">
    <property type="entry name" value="Znf_RING_CS"/>
</dbReference>
<evidence type="ECO:0000256" key="4">
    <source>
        <dbReference type="ARBA" id="ARBA00023254"/>
    </source>
</evidence>
<organism evidence="7 8">
    <name type="scientific">Tilletiaria anomala (strain ATCC 24038 / CBS 436.72 / UBC 951)</name>
    <dbReference type="NCBI Taxonomy" id="1037660"/>
    <lineage>
        <taxon>Eukaryota</taxon>
        <taxon>Fungi</taxon>
        <taxon>Dikarya</taxon>
        <taxon>Basidiomycota</taxon>
        <taxon>Ustilaginomycotina</taxon>
        <taxon>Exobasidiomycetes</taxon>
        <taxon>Georgefischeriales</taxon>
        <taxon>Tilletiariaceae</taxon>
        <taxon>Tilletiaria</taxon>
    </lineage>
</organism>
<feature type="region of interest" description="Disordered" evidence="5">
    <location>
        <begin position="183"/>
        <end position="218"/>
    </location>
</feature>
<dbReference type="STRING" id="1037660.A0A066WQX6"/>
<evidence type="ECO:0000256" key="3">
    <source>
        <dbReference type="ARBA" id="ARBA00022833"/>
    </source>
</evidence>
<dbReference type="GO" id="GO:0016925">
    <property type="term" value="P:protein sumoylation"/>
    <property type="evidence" value="ECO:0007669"/>
    <property type="project" value="TreeGrafter"/>
</dbReference>
<dbReference type="GO" id="GO:0007131">
    <property type="term" value="P:reciprocal meiotic recombination"/>
    <property type="evidence" value="ECO:0007669"/>
    <property type="project" value="InterPro"/>
</dbReference>
<keyword evidence="1" id="KW-0479">Metal-binding</keyword>
<feature type="compositionally biased region" description="Polar residues" evidence="5">
    <location>
        <begin position="293"/>
        <end position="321"/>
    </location>
</feature>
<evidence type="ECO:0000256" key="2">
    <source>
        <dbReference type="ARBA" id="ARBA00022771"/>
    </source>
</evidence>
<keyword evidence="3" id="KW-0862">Zinc</keyword>
<evidence type="ECO:0000256" key="5">
    <source>
        <dbReference type="SAM" id="MobiDB-lite"/>
    </source>
</evidence>
<dbReference type="InParanoid" id="A0A066WQX6"/>
<accession>A0A066WQX6</accession>
<evidence type="ECO:0000313" key="8">
    <source>
        <dbReference type="Proteomes" id="UP000027361"/>
    </source>
</evidence>
<evidence type="ECO:0000256" key="1">
    <source>
        <dbReference type="ARBA" id="ARBA00022723"/>
    </source>
</evidence>
<keyword evidence="2" id="KW-0863">Zinc-finger</keyword>
<dbReference type="GO" id="GO:0000795">
    <property type="term" value="C:synaptonemal complex"/>
    <property type="evidence" value="ECO:0007669"/>
    <property type="project" value="InterPro"/>
</dbReference>
<keyword evidence="8" id="KW-1185">Reference proteome</keyword>
<dbReference type="InterPro" id="IPR001841">
    <property type="entry name" value="Znf_RING"/>
</dbReference>
<feature type="compositionally biased region" description="Polar residues" evidence="5">
    <location>
        <begin position="183"/>
        <end position="193"/>
    </location>
</feature>
<dbReference type="GO" id="GO:0008270">
    <property type="term" value="F:zinc ion binding"/>
    <property type="evidence" value="ECO:0007669"/>
    <property type="project" value="UniProtKB-KW"/>
</dbReference>
<gene>
    <name evidence="7" type="ORF">K437DRAFT_114998</name>
</gene>
<dbReference type="OMA" id="NSRETHR"/>
<dbReference type="PANTHER" id="PTHR22663">
    <property type="entry name" value="RING FINGER PROTEIN NARYA-RELATED"/>
    <property type="match status" value="1"/>
</dbReference>
<name>A0A066WQX6_TILAU</name>
<dbReference type="GeneID" id="25261325"/>
<sequence length="394" mass="43305">MSSSYGSGSSSSISRRFNFDTIHCWTCFKDFVPPGQARGSSASGLGAAFGGQADKTEEFWLTSCSHVICADCMRHRGDAVQKVCAFCKAVGIKQIVLNENIPPHIAPFFRSPPQVLDEVIASYKFQHEHTLHLISYLKAQARKQQEILERVKSELIEAREVKRNQHRLLQENEQLRAQLGQYVNNDGGTTGNRSFVPAGKRPREPSAELTQTGTRNEGYNAPMESDFRLTNFQQSVHHQQAEVDLPIRQVRGSSVESDASQKLQAYRFVEPTHPLPRNVHASSISAMPPPGFVNSSRVSAPNSATARPSSALPRTNGSSLTHARFPPMRPTSALHQEQFRHPSTPSQRAPFRPATAMGSFSATSGTGHSVGIGAGANIISNANFTDPHRRHFGR</sequence>
<feature type="region of interest" description="Disordered" evidence="5">
    <location>
        <begin position="286"/>
        <end position="325"/>
    </location>
</feature>
<dbReference type="RefSeq" id="XP_013245889.1">
    <property type="nucleotide sequence ID" value="XM_013390435.1"/>
</dbReference>
<dbReference type="OrthoDB" id="2535391at2759"/>
<feature type="domain" description="RING-type" evidence="6">
    <location>
        <begin position="54"/>
        <end position="88"/>
    </location>
</feature>
<dbReference type="AlphaFoldDB" id="A0A066WQX6"/>
<dbReference type="GO" id="GO:0019789">
    <property type="term" value="F:SUMO transferase activity"/>
    <property type="evidence" value="ECO:0007669"/>
    <property type="project" value="InterPro"/>
</dbReference>
<dbReference type="GO" id="GO:0007129">
    <property type="term" value="P:homologous chromosome pairing at meiosis"/>
    <property type="evidence" value="ECO:0007669"/>
    <property type="project" value="TreeGrafter"/>
</dbReference>
<reference evidence="7 8" key="1">
    <citation type="submission" date="2014-05" db="EMBL/GenBank/DDBJ databases">
        <title>Draft genome sequence of a rare smut relative, Tilletiaria anomala UBC 951.</title>
        <authorList>
            <consortium name="DOE Joint Genome Institute"/>
            <person name="Toome M."/>
            <person name="Kuo A."/>
            <person name="Henrissat B."/>
            <person name="Lipzen A."/>
            <person name="Tritt A."/>
            <person name="Yoshinaga Y."/>
            <person name="Zane M."/>
            <person name="Barry K."/>
            <person name="Grigoriev I.V."/>
            <person name="Spatafora J.W."/>
            <person name="Aimea M.C."/>
        </authorList>
    </citation>
    <scope>NUCLEOTIDE SEQUENCE [LARGE SCALE GENOMIC DNA]</scope>
    <source>
        <strain evidence="7 8">UBC 951</strain>
    </source>
</reference>